<name>A0A5C6CPT5_9BACT</name>
<dbReference type="EMBL" id="SJPT01000002">
    <property type="protein sequence ID" value="TWU25076.1"/>
    <property type="molecule type" value="Genomic_DNA"/>
</dbReference>
<evidence type="ECO:0000256" key="1">
    <source>
        <dbReference type="SAM" id="Coils"/>
    </source>
</evidence>
<dbReference type="AlphaFoldDB" id="A0A5C6CPT5"/>
<keyword evidence="2" id="KW-1133">Transmembrane helix</keyword>
<keyword evidence="2" id="KW-0812">Transmembrane</keyword>
<protein>
    <submittedName>
        <fullName evidence="3">Uncharacterized protein</fullName>
    </submittedName>
</protein>
<sequence>MKSLNDRYSESHGNTHETFADLVFCALVVLVLFVMMLAIEVSQRVRADLAKIEEVKPVEVVKVDEVEFLSAEEVAELSERLQKQQTEMKQQRENMLRQQQEIVELRRQITEQESTVKKQMAAMQGEQRFTGLTQPASIGIAYDYGAEKYYFIPSKDVDHADTRVSGESTVEYIKRKTEELVQIAFRARKQRGYTTREMIQIFSAFSQYQEIEPTDSGYDVQTSKLGISYHVMLCGFIAGDTEVSDATEKLIIERILQIYDNGGPESDSMYPRCQIIVDPSTQTVKLNDIELSPRDLRDVLLAFSGRGAMLDFEGYDGPVPQWLNEEVLTPTGYIGKTPKLPGN</sequence>
<reference evidence="3 4" key="1">
    <citation type="submission" date="2019-02" db="EMBL/GenBank/DDBJ databases">
        <title>Deep-cultivation of Planctomycetes and their phenomic and genomic characterization uncovers novel biology.</title>
        <authorList>
            <person name="Wiegand S."/>
            <person name="Jogler M."/>
            <person name="Boedeker C."/>
            <person name="Pinto D."/>
            <person name="Vollmers J."/>
            <person name="Rivas-Marin E."/>
            <person name="Kohn T."/>
            <person name="Peeters S.H."/>
            <person name="Heuer A."/>
            <person name="Rast P."/>
            <person name="Oberbeckmann S."/>
            <person name="Bunk B."/>
            <person name="Jeske O."/>
            <person name="Meyerdierks A."/>
            <person name="Storesund J.E."/>
            <person name="Kallscheuer N."/>
            <person name="Luecker S."/>
            <person name="Lage O.M."/>
            <person name="Pohl T."/>
            <person name="Merkel B.J."/>
            <person name="Hornburger P."/>
            <person name="Mueller R.-W."/>
            <person name="Bruemmer F."/>
            <person name="Labrenz M."/>
            <person name="Spormann A.M."/>
            <person name="Op Den Camp H."/>
            <person name="Overmann J."/>
            <person name="Amann R."/>
            <person name="Jetten M.S.M."/>
            <person name="Mascher T."/>
            <person name="Medema M.H."/>
            <person name="Devos D.P."/>
            <person name="Kaster A.-K."/>
            <person name="Ovreas L."/>
            <person name="Rohde M."/>
            <person name="Galperin M.Y."/>
            <person name="Jogler C."/>
        </authorList>
    </citation>
    <scope>NUCLEOTIDE SEQUENCE [LARGE SCALE GENOMIC DNA]</scope>
    <source>
        <strain evidence="3 4">Pla52o</strain>
    </source>
</reference>
<accession>A0A5C6CPT5</accession>
<proteinExistence type="predicted"/>
<evidence type="ECO:0000256" key="2">
    <source>
        <dbReference type="SAM" id="Phobius"/>
    </source>
</evidence>
<keyword evidence="4" id="KW-1185">Reference proteome</keyword>
<dbReference type="OrthoDB" id="267284at2"/>
<evidence type="ECO:0000313" key="4">
    <source>
        <dbReference type="Proteomes" id="UP000316304"/>
    </source>
</evidence>
<feature type="coiled-coil region" evidence="1">
    <location>
        <begin position="71"/>
        <end position="122"/>
    </location>
</feature>
<dbReference type="RefSeq" id="WP_146593773.1">
    <property type="nucleotide sequence ID" value="NZ_SJPT01000002.1"/>
</dbReference>
<dbReference type="Proteomes" id="UP000316304">
    <property type="component" value="Unassembled WGS sequence"/>
</dbReference>
<comment type="caution">
    <text evidence="3">The sequence shown here is derived from an EMBL/GenBank/DDBJ whole genome shotgun (WGS) entry which is preliminary data.</text>
</comment>
<feature type="transmembrane region" description="Helical" evidence="2">
    <location>
        <begin position="20"/>
        <end position="39"/>
    </location>
</feature>
<gene>
    <name evidence="3" type="ORF">Pla52o_13730</name>
</gene>
<keyword evidence="1" id="KW-0175">Coiled coil</keyword>
<organism evidence="3 4">
    <name type="scientific">Novipirellula galeiformis</name>
    <dbReference type="NCBI Taxonomy" id="2528004"/>
    <lineage>
        <taxon>Bacteria</taxon>
        <taxon>Pseudomonadati</taxon>
        <taxon>Planctomycetota</taxon>
        <taxon>Planctomycetia</taxon>
        <taxon>Pirellulales</taxon>
        <taxon>Pirellulaceae</taxon>
        <taxon>Novipirellula</taxon>
    </lineage>
</organism>
<evidence type="ECO:0000313" key="3">
    <source>
        <dbReference type="EMBL" id="TWU25076.1"/>
    </source>
</evidence>
<keyword evidence="2" id="KW-0472">Membrane</keyword>